<proteinExistence type="predicted"/>
<reference evidence="1 2" key="1">
    <citation type="submission" date="2024-09" db="EMBL/GenBank/DDBJ databases">
        <title>Chromosome-scale assembly of Riccia fluitans.</title>
        <authorList>
            <person name="Paukszto L."/>
            <person name="Sawicki J."/>
            <person name="Karawczyk K."/>
            <person name="Piernik-Szablinska J."/>
            <person name="Szczecinska M."/>
            <person name="Mazdziarz M."/>
        </authorList>
    </citation>
    <scope>NUCLEOTIDE SEQUENCE [LARGE SCALE GENOMIC DNA]</scope>
    <source>
        <strain evidence="1">Rf_01</strain>
        <tissue evidence="1">Aerial parts of the thallus</tissue>
    </source>
</reference>
<evidence type="ECO:0000313" key="1">
    <source>
        <dbReference type="EMBL" id="KAL2654074.1"/>
    </source>
</evidence>
<dbReference type="Proteomes" id="UP001605036">
    <property type="component" value="Unassembled WGS sequence"/>
</dbReference>
<keyword evidence="2" id="KW-1185">Reference proteome</keyword>
<sequence length="189" mass="21433">MAVRAQQMIALQGLSHCLEIDLSADRIGSFWASDELLKLKNDENIPIFTPWALPKKAACASPRQPLQDITHLFVLNVRKWNNATRIAGLTDRVRLRSVETPVPSKKKRISGQMYPGKRQFSGSAVKSARPSTGLRSFRWTQTNSVCPPLGIVAQMQYPNKGDRLNLKGTRMHCEGQLKRKRRVKQLWKT</sequence>
<name>A0ABD1ZRK0_9MARC</name>
<dbReference type="EMBL" id="JBHFFA010000001">
    <property type="protein sequence ID" value="KAL2654074.1"/>
    <property type="molecule type" value="Genomic_DNA"/>
</dbReference>
<protein>
    <recommendedName>
        <fullName evidence="3">Ribosomal protein L4</fullName>
    </recommendedName>
</protein>
<organism evidence="1 2">
    <name type="scientific">Riccia fluitans</name>
    <dbReference type="NCBI Taxonomy" id="41844"/>
    <lineage>
        <taxon>Eukaryota</taxon>
        <taxon>Viridiplantae</taxon>
        <taxon>Streptophyta</taxon>
        <taxon>Embryophyta</taxon>
        <taxon>Marchantiophyta</taxon>
        <taxon>Marchantiopsida</taxon>
        <taxon>Marchantiidae</taxon>
        <taxon>Marchantiales</taxon>
        <taxon>Ricciaceae</taxon>
        <taxon>Riccia</taxon>
    </lineage>
</organism>
<dbReference type="AlphaFoldDB" id="A0ABD1ZRK0"/>
<gene>
    <name evidence="1" type="ORF">R1flu_022202</name>
</gene>
<comment type="caution">
    <text evidence="1">The sequence shown here is derived from an EMBL/GenBank/DDBJ whole genome shotgun (WGS) entry which is preliminary data.</text>
</comment>
<evidence type="ECO:0008006" key="3">
    <source>
        <dbReference type="Google" id="ProtNLM"/>
    </source>
</evidence>
<accession>A0ABD1ZRK0</accession>
<evidence type="ECO:0000313" key="2">
    <source>
        <dbReference type="Proteomes" id="UP001605036"/>
    </source>
</evidence>